<accession>A0AAN5CTN8</accession>
<comment type="caution">
    <text evidence="1">The sequence shown here is derived from an EMBL/GenBank/DDBJ whole genome shotgun (WGS) entry which is preliminary data.</text>
</comment>
<evidence type="ECO:0000313" key="1">
    <source>
        <dbReference type="EMBL" id="GMR50139.1"/>
    </source>
</evidence>
<organism evidence="1 2">
    <name type="scientific">Pristionchus mayeri</name>
    <dbReference type="NCBI Taxonomy" id="1317129"/>
    <lineage>
        <taxon>Eukaryota</taxon>
        <taxon>Metazoa</taxon>
        <taxon>Ecdysozoa</taxon>
        <taxon>Nematoda</taxon>
        <taxon>Chromadorea</taxon>
        <taxon>Rhabditida</taxon>
        <taxon>Rhabditina</taxon>
        <taxon>Diplogasteromorpha</taxon>
        <taxon>Diplogasteroidea</taxon>
        <taxon>Neodiplogasteridae</taxon>
        <taxon>Pristionchus</taxon>
    </lineage>
</organism>
<dbReference type="Proteomes" id="UP001328107">
    <property type="component" value="Unassembled WGS sequence"/>
</dbReference>
<protein>
    <submittedName>
        <fullName evidence="1">Uncharacterized protein</fullName>
    </submittedName>
</protein>
<sequence>DYYFRPNESIMSRLLQFDDLQAVSMVLEANWIGKLMMMFMDSKKCILPEQSILGTGEWRVSIDRSLTYTMIKQQILQAQYIVSTEDEESHARITRTSDGMSVELYVEDLVDVRLLNILLVKFNIY</sequence>
<proteinExistence type="predicted"/>
<dbReference type="AlphaFoldDB" id="A0AAN5CTN8"/>
<gene>
    <name evidence="1" type="ORF">PMAYCL1PPCAC_20334</name>
</gene>
<keyword evidence="2" id="KW-1185">Reference proteome</keyword>
<name>A0AAN5CTN8_9BILA</name>
<feature type="non-terminal residue" evidence="1">
    <location>
        <position position="1"/>
    </location>
</feature>
<dbReference type="EMBL" id="BTRK01000004">
    <property type="protein sequence ID" value="GMR50139.1"/>
    <property type="molecule type" value="Genomic_DNA"/>
</dbReference>
<evidence type="ECO:0000313" key="2">
    <source>
        <dbReference type="Proteomes" id="UP001328107"/>
    </source>
</evidence>
<reference evidence="2" key="1">
    <citation type="submission" date="2022-10" db="EMBL/GenBank/DDBJ databases">
        <title>Genome assembly of Pristionchus species.</title>
        <authorList>
            <person name="Yoshida K."/>
            <person name="Sommer R.J."/>
        </authorList>
    </citation>
    <scope>NUCLEOTIDE SEQUENCE [LARGE SCALE GENOMIC DNA]</scope>
    <source>
        <strain evidence="2">RS5460</strain>
    </source>
</reference>